<evidence type="ECO:0000313" key="3">
    <source>
        <dbReference type="Proteomes" id="UP000501058"/>
    </source>
</evidence>
<dbReference type="KEGG" id="prv:G7070_12515"/>
<proteinExistence type="predicted"/>
<evidence type="ECO:0000256" key="1">
    <source>
        <dbReference type="SAM" id="Phobius"/>
    </source>
</evidence>
<keyword evidence="1" id="KW-0812">Transmembrane</keyword>
<dbReference type="Proteomes" id="UP000501058">
    <property type="component" value="Chromosome"/>
</dbReference>
<accession>A0A6G7Y8G0</accession>
<evidence type="ECO:0008006" key="4">
    <source>
        <dbReference type="Google" id="ProtNLM"/>
    </source>
</evidence>
<sequence>MIVVAIGQTLSNGVAAVVFLIVAQRQVGGLPLRMLAGLALRLLGAAVPAGLAAFGIAHLAFGAWGGGVLVSLGVCAVAAACFGLAFLALARLLRVTQVTDLVAGVTRRLRRR</sequence>
<dbReference type="EMBL" id="CP049865">
    <property type="protein sequence ID" value="QIK72938.1"/>
    <property type="molecule type" value="Genomic_DNA"/>
</dbReference>
<feature type="transmembrane region" description="Helical" evidence="1">
    <location>
        <begin position="6"/>
        <end position="23"/>
    </location>
</feature>
<keyword evidence="1" id="KW-0472">Membrane</keyword>
<organism evidence="2 3">
    <name type="scientific">Propioniciclava coleopterorum</name>
    <dbReference type="NCBI Taxonomy" id="2714937"/>
    <lineage>
        <taxon>Bacteria</taxon>
        <taxon>Bacillati</taxon>
        <taxon>Actinomycetota</taxon>
        <taxon>Actinomycetes</taxon>
        <taxon>Propionibacteriales</taxon>
        <taxon>Propionibacteriaceae</taxon>
        <taxon>Propioniciclava</taxon>
    </lineage>
</organism>
<feature type="transmembrane region" description="Helical" evidence="1">
    <location>
        <begin position="67"/>
        <end position="89"/>
    </location>
</feature>
<dbReference type="AlphaFoldDB" id="A0A6G7Y8G0"/>
<gene>
    <name evidence="2" type="ORF">G7070_12515</name>
</gene>
<feature type="transmembrane region" description="Helical" evidence="1">
    <location>
        <begin position="35"/>
        <end position="61"/>
    </location>
</feature>
<dbReference type="RefSeq" id="WP_166234010.1">
    <property type="nucleotide sequence ID" value="NZ_CP049865.1"/>
</dbReference>
<keyword evidence="3" id="KW-1185">Reference proteome</keyword>
<evidence type="ECO:0000313" key="2">
    <source>
        <dbReference type="EMBL" id="QIK72938.1"/>
    </source>
</evidence>
<reference evidence="2 3" key="1">
    <citation type="submission" date="2020-03" db="EMBL/GenBank/DDBJ databases">
        <title>Propioniciclava sp. nov., isolated from Hydrophilus acuminatus.</title>
        <authorList>
            <person name="Hyun D.-W."/>
            <person name="Bae J.-W."/>
        </authorList>
    </citation>
    <scope>NUCLEOTIDE SEQUENCE [LARGE SCALE GENOMIC DNA]</scope>
    <source>
        <strain evidence="2 3">HDW11</strain>
    </source>
</reference>
<keyword evidence="1" id="KW-1133">Transmembrane helix</keyword>
<protein>
    <recommendedName>
        <fullName evidence="4">MviN-like protein</fullName>
    </recommendedName>
</protein>
<name>A0A6G7Y8G0_9ACTN</name>